<keyword evidence="5" id="KW-0560">Oxidoreductase</keyword>
<dbReference type="PANTHER" id="PTHR42973:SF39">
    <property type="entry name" value="FAD-BINDING PCMH-TYPE DOMAIN-CONTAINING PROTEIN"/>
    <property type="match status" value="1"/>
</dbReference>
<dbReference type="SUPFAM" id="SSF56176">
    <property type="entry name" value="FAD-binding/transporter-associated domain-like"/>
    <property type="match status" value="1"/>
</dbReference>
<proteinExistence type="inferred from homology"/>
<dbReference type="Pfam" id="PF01565">
    <property type="entry name" value="FAD_binding_4"/>
    <property type="match status" value="1"/>
</dbReference>
<reference evidence="7 8" key="1">
    <citation type="submission" date="2020-04" db="EMBL/GenBank/DDBJ databases">
        <authorList>
            <person name="Klaysubun C."/>
            <person name="Duangmal K."/>
            <person name="Lipun K."/>
        </authorList>
    </citation>
    <scope>NUCLEOTIDE SEQUENCE [LARGE SCALE GENOMIC DNA]</scope>
    <source>
        <strain evidence="7 8">JCM 11839</strain>
    </source>
</reference>
<evidence type="ECO:0000259" key="6">
    <source>
        <dbReference type="PROSITE" id="PS51387"/>
    </source>
</evidence>
<evidence type="ECO:0000256" key="2">
    <source>
        <dbReference type="ARBA" id="ARBA00005466"/>
    </source>
</evidence>
<evidence type="ECO:0000256" key="1">
    <source>
        <dbReference type="ARBA" id="ARBA00001974"/>
    </source>
</evidence>
<protein>
    <submittedName>
        <fullName evidence="7">FAD-binding oxidoreductase</fullName>
    </submittedName>
</protein>
<dbReference type="InterPro" id="IPR050416">
    <property type="entry name" value="FAD-linked_Oxidoreductase"/>
</dbReference>
<dbReference type="InterPro" id="IPR036318">
    <property type="entry name" value="FAD-bd_PCMH-like_sf"/>
</dbReference>
<dbReference type="PANTHER" id="PTHR42973">
    <property type="entry name" value="BINDING OXIDOREDUCTASE, PUTATIVE (AFU_ORTHOLOGUE AFUA_1G17690)-RELATED"/>
    <property type="match status" value="1"/>
</dbReference>
<keyword evidence="4" id="KW-0274">FAD</keyword>
<dbReference type="InterPro" id="IPR016166">
    <property type="entry name" value="FAD-bd_PCMH"/>
</dbReference>
<organism evidence="7 8">
    <name type="scientific">Pseudonocardia xinjiangensis</name>
    <dbReference type="NCBI Taxonomy" id="75289"/>
    <lineage>
        <taxon>Bacteria</taxon>
        <taxon>Bacillati</taxon>
        <taxon>Actinomycetota</taxon>
        <taxon>Actinomycetes</taxon>
        <taxon>Pseudonocardiales</taxon>
        <taxon>Pseudonocardiaceae</taxon>
        <taxon>Pseudonocardia</taxon>
    </lineage>
</organism>
<dbReference type="InterPro" id="IPR016167">
    <property type="entry name" value="FAD-bd_PCMH_sub1"/>
</dbReference>
<comment type="caution">
    <text evidence="7">The sequence shown here is derived from an EMBL/GenBank/DDBJ whole genome shotgun (WGS) entry which is preliminary data.</text>
</comment>
<evidence type="ECO:0000313" key="7">
    <source>
        <dbReference type="EMBL" id="NMH78144.1"/>
    </source>
</evidence>
<dbReference type="InterPro" id="IPR006094">
    <property type="entry name" value="Oxid_FAD_bind_N"/>
</dbReference>
<accession>A0ABX1RE23</accession>
<comment type="similarity">
    <text evidence="2">Belongs to the oxygen-dependent FAD-linked oxidoreductase family.</text>
</comment>
<sequence>MSTNESATSVVKDLSGQLGSDRVLVSGPAYDQAREIWNFAVTAEPALIARPETPAEVQAAVRSAQDHGLPLSVRSGGYDWAGRALRPDGLVIDLSLMRDVTIDADARVATVAGGANARDVTSAATPFGLAAVTGACIGAVGMAGLTLGGGYGPLCGRAGLALDNLLGADVVLADGRLVTTDAEHEPELFWALRGGGGNFGVVTSLRVRLHPLDRVLAGFIVFPWEQADSVLRGLNEVLATDTDELTVQGGILSGPDGNPTALLSPTWSGDLAQGANVIAELERLGTPLMSQVAPLTYGEVLGLQEPFIIPGSHYAIRTRTVAGYSPDVISALLETGAARTSPMSAILLHHFHGAAARVPLDSTAFGIRRNHLMTEIIASWAPDDADAHRHVAWADSVSAALAPHALPGGYAGLLASDADEQIAHAYGSNAARLRAAKARFDPDGIFAAIPLPPASGG</sequence>
<gene>
    <name evidence="7" type="ORF">HF577_13750</name>
</gene>
<evidence type="ECO:0000256" key="4">
    <source>
        <dbReference type="ARBA" id="ARBA00022827"/>
    </source>
</evidence>
<dbReference type="Proteomes" id="UP001296706">
    <property type="component" value="Unassembled WGS sequence"/>
</dbReference>
<evidence type="ECO:0000256" key="5">
    <source>
        <dbReference type="ARBA" id="ARBA00023002"/>
    </source>
</evidence>
<keyword evidence="8" id="KW-1185">Reference proteome</keyword>
<dbReference type="InterPro" id="IPR016169">
    <property type="entry name" value="FAD-bd_PCMH_sub2"/>
</dbReference>
<evidence type="ECO:0000256" key="3">
    <source>
        <dbReference type="ARBA" id="ARBA00022630"/>
    </source>
</evidence>
<keyword evidence="3" id="KW-0285">Flavoprotein</keyword>
<dbReference type="Gene3D" id="3.40.462.20">
    <property type="match status" value="1"/>
</dbReference>
<dbReference type="EMBL" id="JAAXKY010000037">
    <property type="protein sequence ID" value="NMH78144.1"/>
    <property type="molecule type" value="Genomic_DNA"/>
</dbReference>
<dbReference type="InterPro" id="IPR012951">
    <property type="entry name" value="BBE"/>
</dbReference>
<dbReference type="PROSITE" id="PS51387">
    <property type="entry name" value="FAD_PCMH"/>
    <property type="match status" value="1"/>
</dbReference>
<dbReference type="Pfam" id="PF08031">
    <property type="entry name" value="BBE"/>
    <property type="match status" value="1"/>
</dbReference>
<dbReference type="Gene3D" id="3.30.465.10">
    <property type="match status" value="1"/>
</dbReference>
<feature type="domain" description="FAD-binding PCMH-type" evidence="6">
    <location>
        <begin position="41"/>
        <end position="212"/>
    </location>
</feature>
<comment type="cofactor">
    <cofactor evidence="1">
        <name>FAD</name>
        <dbReference type="ChEBI" id="CHEBI:57692"/>
    </cofactor>
</comment>
<name>A0ABX1RE23_9PSEU</name>
<dbReference type="Gene3D" id="3.30.43.10">
    <property type="entry name" value="Uridine Diphospho-n-acetylenolpyruvylglucosamine Reductase, domain 2"/>
    <property type="match status" value="1"/>
</dbReference>
<dbReference type="RefSeq" id="WP_169396219.1">
    <property type="nucleotide sequence ID" value="NZ_BAAAJH010000001.1"/>
</dbReference>
<evidence type="ECO:0000313" key="8">
    <source>
        <dbReference type="Proteomes" id="UP001296706"/>
    </source>
</evidence>